<evidence type="ECO:0000256" key="2">
    <source>
        <dbReference type="SAM" id="SignalP"/>
    </source>
</evidence>
<proteinExistence type="predicted"/>
<keyword evidence="1" id="KW-0175">Coiled coil</keyword>
<feature type="coiled-coil region" evidence="1">
    <location>
        <begin position="281"/>
        <end position="308"/>
    </location>
</feature>
<protein>
    <submittedName>
        <fullName evidence="3">Uncharacterized protein</fullName>
    </submittedName>
</protein>
<feature type="signal peptide" evidence="2">
    <location>
        <begin position="1"/>
        <end position="20"/>
    </location>
</feature>
<feature type="chain" id="PRO_5022658439" evidence="2">
    <location>
        <begin position="21"/>
        <end position="331"/>
    </location>
</feature>
<comment type="caution">
    <text evidence="3">The sequence shown here is derived from an EMBL/GenBank/DDBJ whole genome shotgun (WGS) entry which is preliminary data.</text>
</comment>
<dbReference type="Proteomes" id="UP000324611">
    <property type="component" value="Unassembled WGS sequence"/>
</dbReference>
<reference evidence="3 4" key="1">
    <citation type="submission" date="2019-09" db="EMBL/GenBank/DDBJ databases">
        <title>Chitinophaga ginsengihumi sp. nov., isolated from soil of ginseng rhizosphere.</title>
        <authorList>
            <person name="Lee J."/>
        </authorList>
    </citation>
    <scope>NUCLEOTIDE SEQUENCE [LARGE SCALE GENOMIC DNA]</scope>
    <source>
        <strain evidence="3 4">BN140078</strain>
    </source>
</reference>
<dbReference type="RefSeq" id="WP_213087043.1">
    <property type="nucleotide sequence ID" value="NZ_VUOC01000004.1"/>
</dbReference>
<accession>A0A5B2VKB2</accession>
<evidence type="ECO:0000313" key="3">
    <source>
        <dbReference type="EMBL" id="KAA2238687.1"/>
    </source>
</evidence>
<name>A0A5B2VKB2_9BACT</name>
<gene>
    <name evidence="3" type="ORF">F0L74_20935</name>
</gene>
<keyword evidence="2" id="KW-0732">Signal</keyword>
<dbReference type="EMBL" id="VUOC01000004">
    <property type="protein sequence ID" value="KAA2238687.1"/>
    <property type="molecule type" value="Genomic_DNA"/>
</dbReference>
<sequence length="331" mass="35662">MKIALHILVLCLCTAGTASAQYINNDTAQQNATFNINGIGRARVFRAMQTTIASGNVHFAIEQAPRLLRWGIGTSNVEDGTDLIGSDFTIYAYRNDANYLGQYFFIKRANGYVGIGTGVPEGRLHVNGHTYISGGSNLYMKGSGTLPTDPGDLIFLANDNTEYARIYTQVGGGQLRFSVGSAPTSSMVITSAGAVGIGTITPGTSNKLSVEGTIGARKVRVTAGPGWPDFVFHPGYKLPSLQELDTYIKANQHLPEIPTAAEVEKEGQDLGDMNKKLLQKVEELTLLLINESKRNDHLQQEVDLIKQQMAGSKTGSAFMAMPAASEQKDDK</sequence>
<reference evidence="3 4" key="2">
    <citation type="submission" date="2019-09" db="EMBL/GenBank/DDBJ databases">
        <authorList>
            <person name="Jin C."/>
        </authorList>
    </citation>
    <scope>NUCLEOTIDE SEQUENCE [LARGE SCALE GENOMIC DNA]</scope>
    <source>
        <strain evidence="3 4">BN140078</strain>
    </source>
</reference>
<dbReference type="AlphaFoldDB" id="A0A5B2VKB2"/>
<evidence type="ECO:0000256" key="1">
    <source>
        <dbReference type="SAM" id="Coils"/>
    </source>
</evidence>
<keyword evidence="4" id="KW-1185">Reference proteome</keyword>
<evidence type="ECO:0000313" key="4">
    <source>
        <dbReference type="Proteomes" id="UP000324611"/>
    </source>
</evidence>
<organism evidence="3 4">
    <name type="scientific">Chitinophaga agrisoli</name>
    <dbReference type="NCBI Taxonomy" id="2607653"/>
    <lineage>
        <taxon>Bacteria</taxon>
        <taxon>Pseudomonadati</taxon>
        <taxon>Bacteroidota</taxon>
        <taxon>Chitinophagia</taxon>
        <taxon>Chitinophagales</taxon>
        <taxon>Chitinophagaceae</taxon>
        <taxon>Chitinophaga</taxon>
    </lineage>
</organism>